<dbReference type="GO" id="GO:0015020">
    <property type="term" value="F:glucuronosyltransferase activity"/>
    <property type="evidence" value="ECO:0007669"/>
    <property type="project" value="UniProtKB-EC"/>
</dbReference>
<dbReference type="EMBL" id="MTYJ01000001">
    <property type="protein sequence ID" value="OQV25988.1"/>
    <property type="molecule type" value="Genomic_DNA"/>
</dbReference>
<evidence type="ECO:0000256" key="4">
    <source>
        <dbReference type="RuleBase" id="RU362059"/>
    </source>
</evidence>
<reference evidence="7" key="1">
    <citation type="submission" date="2017-01" db="EMBL/GenBank/DDBJ databases">
        <title>Comparative genomics of anhydrobiosis in the tardigrade Hypsibius dujardini.</title>
        <authorList>
            <person name="Yoshida Y."/>
            <person name="Koutsovoulos G."/>
            <person name="Laetsch D."/>
            <person name="Stevens L."/>
            <person name="Kumar S."/>
            <person name="Horikawa D."/>
            <person name="Ishino K."/>
            <person name="Komine S."/>
            <person name="Tomita M."/>
            <person name="Blaxter M."/>
            <person name="Arakawa K."/>
        </authorList>
    </citation>
    <scope>NUCLEOTIDE SEQUENCE [LARGE SCALE GENOMIC DNA]</scope>
    <source>
        <strain evidence="7">Z151</strain>
    </source>
</reference>
<dbReference type="PROSITE" id="PS00375">
    <property type="entry name" value="UDPGT"/>
    <property type="match status" value="1"/>
</dbReference>
<comment type="similarity">
    <text evidence="1 3">Belongs to the UDP-glycosyltransferase family.</text>
</comment>
<dbReference type="InterPro" id="IPR058980">
    <property type="entry name" value="Glyco_transf_N"/>
</dbReference>
<dbReference type="Pfam" id="PF00201">
    <property type="entry name" value="UDPGT"/>
    <property type="match status" value="1"/>
</dbReference>
<dbReference type="GO" id="GO:0016020">
    <property type="term" value="C:membrane"/>
    <property type="evidence" value="ECO:0007669"/>
    <property type="project" value="UniProtKB-SubCell"/>
</dbReference>
<evidence type="ECO:0000256" key="2">
    <source>
        <dbReference type="ARBA" id="ARBA00022679"/>
    </source>
</evidence>
<dbReference type="EC" id="2.4.1.17" evidence="4"/>
<gene>
    <name evidence="6" type="ORF">BV898_00124</name>
</gene>
<dbReference type="OrthoDB" id="5835829at2759"/>
<organism evidence="6 7">
    <name type="scientific">Hypsibius exemplaris</name>
    <name type="common">Freshwater tardigrade</name>
    <dbReference type="NCBI Taxonomy" id="2072580"/>
    <lineage>
        <taxon>Eukaryota</taxon>
        <taxon>Metazoa</taxon>
        <taxon>Ecdysozoa</taxon>
        <taxon>Tardigrada</taxon>
        <taxon>Eutardigrada</taxon>
        <taxon>Parachela</taxon>
        <taxon>Hypsibioidea</taxon>
        <taxon>Hypsibiidae</taxon>
        <taxon>Hypsibius</taxon>
    </lineage>
</organism>
<proteinExistence type="inferred from homology"/>
<sequence length="451" mass="50076">MSGAKKHILMISIPAYGHTIPLLELAKKMAHYHKVTFVVSEFLLEGLHRRHLLTDNPTITILSLPDGYHEEPHENALSVQVFSRILQCGIPSAEKLFSTIIPFSGNKNGHSLVSEPVNLVILDNMIAASAKALHNRGIPYCLFNSMSSTLVLQTLQVHADTQVSEEPIKEMLPFTDALPLSALYKALFLQIHEATLLTAGIIINTAYELERGIIDAIRSHPDMKGVPVYCIGPLMPVSKAETGHESIVKWLDGKKDKSVIYVAFGSIATPKPEDIRELWKALVKTEQPFLWALAKKEQHHLSEEILQKMSRQFEDDENSRCLILDWSPQKLILQHPATAVFISHCGWNSAIEGLATGVPVVAWPMSADQRPNAIELVRSGLGVLLEDTGYFSEKTVDAQDIYTALNEVADFARRGVLTKYQLAGLVWRNRLDDITSANGSAEKDFQHLVTG</sequence>
<dbReference type="GO" id="GO:0035251">
    <property type="term" value="F:UDP-glucosyltransferase activity"/>
    <property type="evidence" value="ECO:0007669"/>
    <property type="project" value="TreeGrafter"/>
</dbReference>
<evidence type="ECO:0000256" key="1">
    <source>
        <dbReference type="ARBA" id="ARBA00009995"/>
    </source>
</evidence>
<name>A0A1W0XF12_HYPEX</name>
<dbReference type="PANTHER" id="PTHR48047:SF215">
    <property type="entry name" value="GLYCOSYLTRANSFERASE"/>
    <property type="match status" value="1"/>
</dbReference>
<keyword evidence="7" id="KW-1185">Reference proteome</keyword>
<dbReference type="FunFam" id="3.40.50.2000:FF:000056">
    <property type="entry name" value="Glycosyltransferase"/>
    <property type="match status" value="1"/>
</dbReference>
<dbReference type="PANTHER" id="PTHR48047">
    <property type="entry name" value="GLYCOSYLTRANSFERASE"/>
    <property type="match status" value="1"/>
</dbReference>
<dbReference type="Proteomes" id="UP000192578">
    <property type="component" value="Unassembled WGS sequence"/>
</dbReference>
<dbReference type="SUPFAM" id="SSF53756">
    <property type="entry name" value="UDP-Glycosyltransferase/glycogen phosphorylase"/>
    <property type="match status" value="1"/>
</dbReference>
<protein>
    <recommendedName>
        <fullName evidence="4">UDP-glucuronosyltransferase</fullName>
        <ecNumber evidence="4">2.4.1.17</ecNumber>
    </recommendedName>
</protein>
<comment type="catalytic activity">
    <reaction evidence="4">
        <text>glucuronate acceptor + UDP-alpha-D-glucuronate = acceptor beta-D-glucuronoside + UDP + H(+)</text>
        <dbReference type="Rhea" id="RHEA:21032"/>
        <dbReference type="ChEBI" id="CHEBI:15378"/>
        <dbReference type="ChEBI" id="CHEBI:58052"/>
        <dbReference type="ChEBI" id="CHEBI:58223"/>
        <dbReference type="ChEBI" id="CHEBI:132367"/>
        <dbReference type="ChEBI" id="CHEBI:132368"/>
        <dbReference type="EC" id="2.4.1.17"/>
    </reaction>
</comment>
<dbReference type="InterPro" id="IPR035595">
    <property type="entry name" value="UDP_glycos_trans_CS"/>
</dbReference>
<accession>A0A1W0XF12</accession>
<dbReference type="InterPro" id="IPR002213">
    <property type="entry name" value="UDP_glucos_trans"/>
</dbReference>
<dbReference type="Pfam" id="PF26168">
    <property type="entry name" value="Glyco_transf_N"/>
    <property type="match status" value="1"/>
</dbReference>
<keyword evidence="3" id="KW-0328">Glycosyltransferase</keyword>
<dbReference type="Gene3D" id="3.40.50.2000">
    <property type="entry name" value="Glycogen Phosphorylase B"/>
    <property type="match status" value="2"/>
</dbReference>
<feature type="domain" description="Glycosyltransferase N-terminal" evidence="5">
    <location>
        <begin position="120"/>
        <end position="236"/>
    </location>
</feature>
<comment type="caution">
    <text evidence="6">The sequence shown here is derived from an EMBL/GenBank/DDBJ whole genome shotgun (WGS) entry which is preliminary data.</text>
</comment>
<comment type="subcellular location">
    <subcellularLocation>
        <location evidence="4">Membrane</location>
        <topology evidence="4">Single-pass membrane protein</topology>
    </subcellularLocation>
</comment>
<evidence type="ECO:0000313" key="7">
    <source>
        <dbReference type="Proteomes" id="UP000192578"/>
    </source>
</evidence>
<evidence type="ECO:0000256" key="3">
    <source>
        <dbReference type="RuleBase" id="RU003718"/>
    </source>
</evidence>
<keyword evidence="2 3" id="KW-0808">Transferase</keyword>
<evidence type="ECO:0000313" key="6">
    <source>
        <dbReference type="EMBL" id="OQV25988.1"/>
    </source>
</evidence>
<dbReference type="CDD" id="cd03784">
    <property type="entry name" value="GT1_Gtf-like"/>
    <property type="match status" value="1"/>
</dbReference>
<dbReference type="AlphaFoldDB" id="A0A1W0XF12"/>
<evidence type="ECO:0000259" key="5">
    <source>
        <dbReference type="Pfam" id="PF26168"/>
    </source>
</evidence>